<dbReference type="EMBL" id="JAIQCV010000008">
    <property type="protein sequence ID" value="KAH1075022.1"/>
    <property type="molecule type" value="Genomic_DNA"/>
</dbReference>
<proteinExistence type="predicted"/>
<gene>
    <name evidence="1" type="ORF">J1N35_027350</name>
</gene>
<dbReference type="OrthoDB" id="945394at2759"/>
<dbReference type="AlphaFoldDB" id="A0A9D3V9W6"/>
<sequence length="97" mass="11312">MQNWDHPSIQWDLRYGILAMNPFGSSCSLMARIIYSTRQWVYGWAAVVRNDSDFVRCISDFMKSTLNPFQSEILTVREAFYWLKSLHLDNIATEIGS</sequence>
<evidence type="ECO:0000313" key="2">
    <source>
        <dbReference type="Proteomes" id="UP000828251"/>
    </source>
</evidence>
<keyword evidence="2" id="KW-1185">Reference proteome</keyword>
<name>A0A9D3V9W6_9ROSI</name>
<reference evidence="1 2" key="1">
    <citation type="journal article" date="2021" name="Plant Biotechnol. J.">
        <title>Multi-omics assisted identification of the key and species-specific regulatory components of drought-tolerant mechanisms in Gossypium stocksii.</title>
        <authorList>
            <person name="Yu D."/>
            <person name="Ke L."/>
            <person name="Zhang D."/>
            <person name="Wu Y."/>
            <person name="Sun Y."/>
            <person name="Mei J."/>
            <person name="Sun J."/>
            <person name="Sun Y."/>
        </authorList>
    </citation>
    <scope>NUCLEOTIDE SEQUENCE [LARGE SCALE GENOMIC DNA]</scope>
    <source>
        <strain evidence="2">cv. E1</strain>
        <tissue evidence="1">Leaf</tissue>
    </source>
</reference>
<evidence type="ECO:0000313" key="1">
    <source>
        <dbReference type="EMBL" id="KAH1075022.1"/>
    </source>
</evidence>
<accession>A0A9D3V9W6</accession>
<dbReference type="Proteomes" id="UP000828251">
    <property type="component" value="Unassembled WGS sequence"/>
</dbReference>
<comment type="caution">
    <text evidence="1">The sequence shown here is derived from an EMBL/GenBank/DDBJ whole genome shotgun (WGS) entry which is preliminary data.</text>
</comment>
<protein>
    <submittedName>
        <fullName evidence="1">Uncharacterized protein</fullName>
    </submittedName>
</protein>
<organism evidence="1 2">
    <name type="scientific">Gossypium stocksii</name>
    <dbReference type="NCBI Taxonomy" id="47602"/>
    <lineage>
        <taxon>Eukaryota</taxon>
        <taxon>Viridiplantae</taxon>
        <taxon>Streptophyta</taxon>
        <taxon>Embryophyta</taxon>
        <taxon>Tracheophyta</taxon>
        <taxon>Spermatophyta</taxon>
        <taxon>Magnoliopsida</taxon>
        <taxon>eudicotyledons</taxon>
        <taxon>Gunneridae</taxon>
        <taxon>Pentapetalae</taxon>
        <taxon>rosids</taxon>
        <taxon>malvids</taxon>
        <taxon>Malvales</taxon>
        <taxon>Malvaceae</taxon>
        <taxon>Malvoideae</taxon>
        <taxon>Gossypium</taxon>
    </lineage>
</organism>